<gene>
    <name evidence="1" type="ORF">BFJ65_g14170</name>
</gene>
<dbReference type="Proteomes" id="UP000270866">
    <property type="component" value="Chromosome 11"/>
</dbReference>
<organism evidence="1">
    <name type="scientific">Fusarium oxysporum f. sp. cepae</name>
    <dbReference type="NCBI Taxonomy" id="396571"/>
    <lineage>
        <taxon>Eukaryota</taxon>
        <taxon>Fungi</taxon>
        <taxon>Dikarya</taxon>
        <taxon>Ascomycota</taxon>
        <taxon>Pezizomycotina</taxon>
        <taxon>Sordariomycetes</taxon>
        <taxon>Hypocreomycetidae</taxon>
        <taxon>Hypocreales</taxon>
        <taxon>Nectriaceae</taxon>
        <taxon>Fusarium</taxon>
        <taxon>Fusarium oxysporum species complex</taxon>
    </lineage>
</organism>
<reference evidence="1" key="1">
    <citation type="journal article" date="2018" name="Sci. Rep.">
        <title>Characterisation of pathogen-specific regions and novel effector candidates in Fusarium oxysporum f. sp. cepae.</title>
        <authorList>
            <person name="Armitage A.D."/>
            <person name="Taylor A."/>
            <person name="Sobczyk M.K."/>
            <person name="Baxter L."/>
            <person name="Greenfield B.P."/>
            <person name="Bates H.J."/>
            <person name="Wilson F."/>
            <person name="Jackson A.C."/>
            <person name="Ott S."/>
            <person name="Harrison R.J."/>
            <person name="Clarkson J.P."/>
        </authorList>
    </citation>
    <scope>NUCLEOTIDE SEQUENCE [LARGE SCALE GENOMIC DNA]</scope>
    <source>
        <strain evidence="1">FoC_Fus2</strain>
    </source>
</reference>
<dbReference type="EMBL" id="MRCU01000009">
    <property type="protein sequence ID" value="RKK12309.1"/>
    <property type="molecule type" value="Genomic_DNA"/>
</dbReference>
<name>A0A3L6N4C7_FUSOX</name>
<dbReference type="AlphaFoldDB" id="A0A3L6N4C7"/>
<accession>A0A3L6N4C7</accession>
<protein>
    <submittedName>
        <fullName evidence="1">Uncharacterized protein</fullName>
    </submittedName>
</protein>
<comment type="caution">
    <text evidence="1">The sequence shown here is derived from an EMBL/GenBank/DDBJ whole genome shotgun (WGS) entry which is preliminary data.</text>
</comment>
<proteinExistence type="predicted"/>
<sequence>MSLPRDFTVNGLGRIGITIRNQDGLEPLQENSLEFTGLAFAIHAGLSILEKPEGRQALQRVGLIVVQEWARAQRFGFGGDPNLMPRYVDEFLLAVRRDFPRVIVGGVEGPDVIAETRRIPGWNGDLSRFDAKHAAGIYYNHSRVTRMALAARQSSDGSSEGRKMGNRFRSFLFLFAVATAHELTHVFVAYLAQGQDVIDSYTPPQVSYLNYTGLSDDTGRPITGESGRWLESRLFGGSIEFYRDSSDDSGQAGIPYILDSEGLARKIQPACILQLVTRVNEFRTFPFETTGRPMTYQQRRTKGLLSLGSTEATGQHVGSTFMRPRRERPQPLYNIPVSELSRVPLEPRRALRVRQVA</sequence>
<evidence type="ECO:0000313" key="1">
    <source>
        <dbReference type="EMBL" id="RKK12309.1"/>
    </source>
</evidence>